<dbReference type="InterPro" id="IPR011576">
    <property type="entry name" value="Pyridox_Oxase_N"/>
</dbReference>
<proteinExistence type="predicted"/>
<evidence type="ECO:0000259" key="1">
    <source>
        <dbReference type="Pfam" id="PF01243"/>
    </source>
</evidence>
<keyword evidence="3" id="KW-1185">Reference proteome</keyword>
<dbReference type="PANTHER" id="PTHR42815">
    <property type="entry name" value="FAD-BINDING, PUTATIVE (AFU_ORTHOLOGUE AFUA_6G07600)-RELATED"/>
    <property type="match status" value="1"/>
</dbReference>
<comment type="caution">
    <text evidence="2">The sequence shown here is derived from an EMBL/GenBank/DDBJ whole genome shotgun (WGS) entry which is preliminary data.</text>
</comment>
<dbReference type="SUPFAM" id="SSF50475">
    <property type="entry name" value="FMN-binding split barrel"/>
    <property type="match status" value="1"/>
</dbReference>
<reference evidence="2" key="1">
    <citation type="submission" date="2022-10" db="EMBL/GenBank/DDBJ databases">
        <title>The WGS of Solirubrobacter phytolaccae KCTC 29190.</title>
        <authorList>
            <person name="Jiang Z."/>
        </authorList>
    </citation>
    <scope>NUCLEOTIDE SEQUENCE</scope>
    <source>
        <strain evidence="2">KCTC 29190</strain>
    </source>
</reference>
<sequence length="294" mass="31469">MTTCKLEGMGYHAGELAVQRRAGVTGVPFGAETELPEVARDFLEEQLWLVLGAEDAEGRVWASVLYGWPGFISSPEPHSLVIASEPLPGDPLTGALDGPVGGLAIEPSTRRRLRLNGRATSADGEVTIALEQVYGNCPKYITARDVEAVVEATPAPPAASGAIDARARQLLAAADTAFVATRGPDGLDVSHRGGRPGFLQVRDERTIVWPDYPGNRMFNTLGNLAADGRLGLTVVDPEDGTTLYVTGRASILWDEARAVELRVDAVVRLDRAAPLRWRFERAARNPPLETGQAA</sequence>
<gene>
    <name evidence="2" type="ORF">OJ997_05755</name>
</gene>
<evidence type="ECO:0000313" key="3">
    <source>
        <dbReference type="Proteomes" id="UP001147653"/>
    </source>
</evidence>
<accession>A0A9X3N7B4</accession>
<dbReference type="Proteomes" id="UP001147653">
    <property type="component" value="Unassembled WGS sequence"/>
</dbReference>
<dbReference type="Gene3D" id="2.30.110.10">
    <property type="entry name" value="Electron Transport, Fmn-binding Protein, Chain A"/>
    <property type="match status" value="1"/>
</dbReference>
<name>A0A9X3N7B4_9ACTN</name>
<dbReference type="AlphaFoldDB" id="A0A9X3N7B4"/>
<dbReference type="Pfam" id="PF01243">
    <property type="entry name" value="PNPOx_N"/>
    <property type="match status" value="1"/>
</dbReference>
<evidence type="ECO:0000313" key="2">
    <source>
        <dbReference type="EMBL" id="MDA0179790.1"/>
    </source>
</evidence>
<dbReference type="EMBL" id="JAPDDP010000007">
    <property type="protein sequence ID" value="MDA0179790.1"/>
    <property type="molecule type" value="Genomic_DNA"/>
</dbReference>
<dbReference type="RefSeq" id="WP_270024097.1">
    <property type="nucleotide sequence ID" value="NZ_JAPDDP010000007.1"/>
</dbReference>
<dbReference type="InterPro" id="IPR012349">
    <property type="entry name" value="Split_barrel_FMN-bd"/>
</dbReference>
<organism evidence="2 3">
    <name type="scientific">Solirubrobacter phytolaccae</name>
    <dbReference type="NCBI Taxonomy" id="1404360"/>
    <lineage>
        <taxon>Bacteria</taxon>
        <taxon>Bacillati</taxon>
        <taxon>Actinomycetota</taxon>
        <taxon>Thermoleophilia</taxon>
        <taxon>Solirubrobacterales</taxon>
        <taxon>Solirubrobacteraceae</taxon>
        <taxon>Solirubrobacter</taxon>
    </lineage>
</organism>
<feature type="domain" description="Pyridoxamine 5'-phosphate oxidase N-terminal" evidence="1">
    <location>
        <begin position="164"/>
        <end position="261"/>
    </location>
</feature>
<protein>
    <submittedName>
        <fullName evidence="2">Pyridoxamine 5'-phosphate oxidase family protein</fullName>
    </submittedName>
</protein>
<dbReference type="PANTHER" id="PTHR42815:SF2">
    <property type="entry name" value="FAD-BINDING, PUTATIVE (AFU_ORTHOLOGUE AFUA_6G07600)-RELATED"/>
    <property type="match status" value="1"/>
</dbReference>